<evidence type="ECO:0000256" key="2">
    <source>
        <dbReference type="ARBA" id="ARBA00022448"/>
    </source>
</evidence>
<reference evidence="8 9" key="1">
    <citation type="submission" date="2023-05" db="EMBL/GenBank/DDBJ databases">
        <title>A new hyperthermophilic archaea 'Ignisphaera cupida' sp. nov. and description of the family 'Ignisphaeraceae' fam. nov.</title>
        <authorList>
            <person name="Podosokorskaya O.A."/>
            <person name="Elcheninov A.G."/>
            <person name="Klukina A."/>
            <person name="Merkel A.Y."/>
        </authorList>
    </citation>
    <scope>NUCLEOTIDE SEQUENCE [LARGE SCALE GENOMIC DNA]</scope>
    <source>
        <strain evidence="8 9">4213-co</strain>
    </source>
</reference>
<evidence type="ECO:0000256" key="4">
    <source>
        <dbReference type="ARBA" id="ARBA00022692"/>
    </source>
</evidence>
<keyword evidence="3" id="KW-1003">Cell membrane</keyword>
<feature type="transmembrane region" description="Helical" evidence="7">
    <location>
        <begin position="402"/>
        <end position="424"/>
    </location>
</feature>
<evidence type="ECO:0000256" key="1">
    <source>
        <dbReference type="ARBA" id="ARBA00004651"/>
    </source>
</evidence>
<comment type="subcellular location">
    <subcellularLocation>
        <location evidence="1">Cell membrane</location>
        <topology evidence="1">Multi-pass membrane protein</topology>
    </subcellularLocation>
</comment>
<keyword evidence="4 7" id="KW-0812">Transmembrane</keyword>
<comment type="caution">
    <text evidence="8">The sequence shown here is derived from an EMBL/GenBank/DDBJ whole genome shotgun (WGS) entry which is preliminary data.</text>
</comment>
<dbReference type="GO" id="GO:0005886">
    <property type="term" value="C:plasma membrane"/>
    <property type="evidence" value="ECO:0007669"/>
    <property type="project" value="UniProtKB-SubCell"/>
</dbReference>
<dbReference type="PANTHER" id="PTHR43549:SF2">
    <property type="entry name" value="MULTIDRUG RESISTANCE PROTEIN NORM-RELATED"/>
    <property type="match status" value="1"/>
</dbReference>
<dbReference type="AlphaFoldDB" id="A0ABD4ZAY1"/>
<keyword evidence="5 7" id="KW-1133">Transmembrane helix</keyword>
<feature type="transmembrane region" description="Helical" evidence="7">
    <location>
        <begin position="64"/>
        <end position="85"/>
    </location>
</feature>
<dbReference type="EMBL" id="JASNVW010000005">
    <property type="protein sequence ID" value="MDK6029258.1"/>
    <property type="molecule type" value="Genomic_DNA"/>
</dbReference>
<evidence type="ECO:0000313" key="9">
    <source>
        <dbReference type="Proteomes" id="UP001529235"/>
    </source>
</evidence>
<accession>A0ABD4ZAY1</accession>
<evidence type="ECO:0000256" key="5">
    <source>
        <dbReference type="ARBA" id="ARBA00022989"/>
    </source>
</evidence>
<dbReference type="NCBIfam" id="TIGR00797">
    <property type="entry name" value="matE"/>
    <property type="match status" value="1"/>
</dbReference>
<keyword evidence="9" id="KW-1185">Reference proteome</keyword>
<evidence type="ECO:0000256" key="6">
    <source>
        <dbReference type="ARBA" id="ARBA00023136"/>
    </source>
</evidence>
<feature type="transmembrane region" description="Helical" evidence="7">
    <location>
        <begin position="177"/>
        <end position="200"/>
    </location>
</feature>
<feature type="transmembrane region" description="Helical" evidence="7">
    <location>
        <begin position="374"/>
        <end position="395"/>
    </location>
</feature>
<feature type="transmembrane region" description="Helical" evidence="7">
    <location>
        <begin position="329"/>
        <end position="348"/>
    </location>
</feature>
<dbReference type="PIRSF" id="PIRSF006603">
    <property type="entry name" value="DinF"/>
    <property type="match status" value="1"/>
</dbReference>
<dbReference type="InterPro" id="IPR002528">
    <property type="entry name" value="MATE_fam"/>
</dbReference>
<feature type="transmembrane region" description="Helical" evidence="7">
    <location>
        <begin position="105"/>
        <end position="123"/>
    </location>
</feature>
<feature type="transmembrane region" description="Helical" evidence="7">
    <location>
        <begin position="25"/>
        <end position="44"/>
    </location>
</feature>
<keyword evidence="2" id="KW-0813">Transport</keyword>
<name>A0ABD4ZAY1_9CREN</name>
<dbReference type="InterPro" id="IPR052031">
    <property type="entry name" value="Membrane_Transporter-Flippase"/>
</dbReference>
<gene>
    <name evidence="8" type="ORF">QPL79_07760</name>
</gene>
<feature type="transmembrane region" description="Helical" evidence="7">
    <location>
        <begin position="206"/>
        <end position="227"/>
    </location>
</feature>
<feature type="transmembrane region" description="Helical" evidence="7">
    <location>
        <begin position="143"/>
        <end position="165"/>
    </location>
</feature>
<dbReference type="PANTHER" id="PTHR43549">
    <property type="entry name" value="MULTIDRUG RESISTANCE PROTEIN YPNP-RELATED"/>
    <property type="match status" value="1"/>
</dbReference>
<evidence type="ECO:0000256" key="7">
    <source>
        <dbReference type="SAM" id="Phobius"/>
    </source>
</evidence>
<dbReference type="RefSeq" id="WP_285274241.1">
    <property type="nucleotide sequence ID" value="NZ_JASNVW010000005.1"/>
</dbReference>
<sequence>MSRLGRGFFNEYRDRILNGSTTKTLLWLGLPIIMVQLVNISYNIVDAFWLSQYSPIFVSVPRQIWPTVMLFQALAMALGAANQALISQYVGAEMYDEAAEAVKQYITVSTSFGIFFGLAYYLLRPLMFGTVTSVPQELYDAVMQYSGIIAFDLSASYFVLCFSTILQSIGDTRTPSIVNAVSALLNVVLDPLMIMGMWIFPRMGVAGAAIATVLSRAVGGAILVYATTKRFPFIKKMFTRDIDSFWLKSVIRIGTPVLAMNILNSLAFTFQLRLINMFGVVAASAWGIGFTVIDVADAALFGLTQATAIAVGQCLGAEKIDKAKHYAKMSILVVASSVAVGALVVYNIRRGIISLFLTLEDPVSSNIYRETENFLTYALSTLPFFGLFFVGMSVGRGSGHTLYPTIIGIVRLWAIRILLGYILSQYMGSTGIWIAFALSNIFSGIASVAWVSKGSWTKPVIRKHELM</sequence>
<keyword evidence="6 7" id="KW-0472">Membrane</keyword>
<evidence type="ECO:0000313" key="8">
    <source>
        <dbReference type="EMBL" id="MDK6029258.1"/>
    </source>
</evidence>
<evidence type="ECO:0000256" key="3">
    <source>
        <dbReference type="ARBA" id="ARBA00022475"/>
    </source>
</evidence>
<dbReference type="InterPro" id="IPR048279">
    <property type="entry name" value="MdtK-like"/>
</dbReference>
<feature type="transmembrane region" description="Helical" evidence="7">
    <location>
        <begin position="274"/>
        <end position="293"/>
    </location>
</feature>
<protein>
    <submittedName>
        <fullName evidence="8">MATE family efflux transporter</fullName>
    </submittedName>
</protein>
<feature type="transmembrane region" description="Helical" evidence="7">
    <location>
        <begin position="430"/>
        <end position="452"/>
    </location>
</feature>
<dbReference type="Pfam" id="PF01554">
    <property type="entry name" value="MatE"/>
    <property type="match status" value="2"/>
</dbReference>
<organism evidence="8 9">
    <name type="scientific">Ignisphaera cupida</name>
    <dbReference type="NCBI Taxonomy" id="3050454"/>
    <lineage>
        <taxon>Archaea</taxon>
        <taxon>Thermoproteota</taxon>
        <taxon>Thermoprotei</taxon>
        <taxon>Desulfurococcales</taxon>
        <taxon>Desulfurococcaceae</taxon>
        <taxon>Ignisphaera</taxon>
    </lineage>
</organism>
<dbReference type="Proteomes" id="UP001529235">
    <property type="component" value="Unassembled WGS sequence"/>
</dbReference>
<proteinExistence type="predicted"/>